<gene>
    <name evidence="1" type="ORF">GCM10025791_15990</name>
</gene>
<reference evidence="2" key="1">
    <citation type="journal article" date="2019" name="Int. J. Syst. Evol. Microbiol.">
        <title>The Global Catalogue of Microorganisms (GCM) 10K type strain sequencing project: providing services to taxonomists for standard genome sequencing and annotation.</title>
        <authorList>
            <consortium name="The Broad Institute Genomics Platform"/>
            <consortium name="The Broad Institute Genome Sequencing Center for Infectious Disease"/>
            <person name="Wu L."/>
            <person name="Ma J."/>
        </authorList>
    </citation>
    <scope>NUCLEOTIDE SEQUENCE [LARGE SCALE GENOMIC DNA]</scope>
    <source>
        <strain evidence="2">JCM 19134</strain>
    </source>
</reference>
<dbReference type="Proteomes" id="UP001409585">
    <property type="component" value="Unassembled WGS sequence"/>
</dbReference>
<accession>A0AAV3U0W2</accession>
<evidence type="ECO:0000313" key="2">
    <source>
        <dbReference type="Proteomes" id="UP001409585"/>
    </source>
</evidence>
<evidence type="ECO:0000313" key="1">
    <source>
        <dbReference type="EMBL" id="GAA4938698.1"/>
    </source>
</evidence>
<comment type="caution">
    <text evidence="1">The sequence shown here is derived from an EMBL/GenBank/DDBJ whole genome shotgun (WGS) entry which is preliminary data.</text>
</comment>
<protein>
    <submittedName>
        <fullName evidence="1">Uncharacterized protein</fullName>
    </submittedName>
</protein>
<organism evidence="1 2">
    <name type="scientific">Halioxenophilus aromaticivorans</name>
    <dbReference type="NCBI Taxonomy" id="1306992"/>
    <lineage>
        <taxon>Bacteria</taxon>
        <taxon>Pseudomonadati</taxon>
        <taxon>Pseudomonadota</taxon>
        <taxon>Gammaproteobacteria</taxon>
        <taxon>Alteromonadales</taxon>
        <taxon>Alteromonadaceae</taxon>
        <taxon>Halioxenophilus</taxon>
    </lineage>
</organism>
<sequence length="49" mass="5683">MTMEYRVSCHPDEIDFDFVHGFIAESYWAAVLQKLHSKKPWITLCALPG</sequence>
<dbReference type="EMBL" id="BAABLX010000009">
    <property type="protein sequence ID" value="GAA4938698.1"/>
    <property type="molecule type" value="Genomic_DNA"/>
</dbReference>
<dbReference type="AlphaFoldDB" id="A0AAV3U0W2"/>
<name>A0AAV3U0W2_9ALTE</name>
<proteinExistence type="predicted"/>
<keyword evidence="2" id="KW-1185">Reference proteome</keyword>